<reference evidence="4" key="1">
    <citation type="submission" date="2022-10" db="EMBL/GenBank/DDBJ databases">
        <authorList>
            <person name="Byrne P K."/>
        </authorList>
    </citation>
    <scope>NUCLEOTIDE SEQUENCE</scope>
    <source>
        <strain evidence="4">CBS7001</strain>
    </source>
</reference>
<sequence length="650" mass="72462">MTSSELTNDQIIDLITDYKNFKRIIETSVSKDNRRRNSGGGNNNGNLSNLSDIQFWQLATDVNNELMKRLTTSDIDESQDDHDMKRGKAQSKLSRLNDSKFDNLIYDIFTEIEERKLHDLDNVSHSNTLGKGEFNFYFNDSLFESININDDCISASGIVPMKVFRELRSQFVLYFQNTLHQVHPTDATAPLPILLETVFKIANLINEVLPVLLSPSLPEPLEKEIIYLKSSLSHTITSTRYYLTFGDLVPRIVIQSSISELIFAFCNIVQIVKIKPASPPHVALPSEKKLNDAEPAMKPLKIIEKLKIEGVRKENTSLGKGAGDLDGSSSPGKVSTVELRNSVDESKIDTSQSISSTSKTDTVVNGKLRQNNVRSDSSPFNGKIDSEHILYSNNSKNRSTVTKKQPVRDNLKVPSPPDKALPLIGQSRQHHRLSPLNSHTINKSPVETTKQTDILTSSDVPESPTAAKIRRFKEKLHHFGSSSGLGFRISSSDEDVKNSEVKKTTHTISTVELLDFIEDKTTIVVPMVQGILSGIQDSKSKNFEAARPIPKLCQDSIKLTPILKTMIDMTTKVMAQENSKSYLNKHANWILKGLTDCLQRLTGLCSGGHTHPKLNDKHFFQKLAGILFDVVKCAKELVKCVEKASGRVVP</sequence>
<dbReference type="GO" id="GO:0005826">
    <property type="term" value="C:actomyosin contractile ring"/>
    <property type="evidence" value="ECO:0007669"/>
    <property type="project" value="TreeGrafter"/>
</dbReference>
<dbReference type="GO" id="GO:0005078">
    <property type="term" value="F:MAP-kinase scaffold activity"/>
    <property type="evidence" value="ECO:0007669"/>
    <property type="project" value="TreeGrafter"/>
</dbReference>
<dbReference type="InterPro" id="IPR022018">
    <property type="entry name" value="GIT1_C"/>
</dbReference>
<feature type="compositionally biased region" description="Polar residues" evidence="2">
    <location>
        <begin position="391"/>
        <end position="403"/>
    </location>
</feature>
<dbReference type="PANTHER" id="PTHR21601:SF0">
    <property type="entry name" value="PROTEIN SPA2-RELATED"/>
    <property type="match status" value="1"/>
</dbReference>
<keyword evidence="1" id="KW-0677">Repeat</keyword>
<dbReference type="InterPro" id="IPR013724">
    <property type="entry name" value="GIT_SHD"/>
</dbReference>
<dbReference type="GO" id="GO:1902716">
    <property type="term" value="C:cell cortex of growing cell tip"/>
    <property type="evidence" value="ECO:0007669"/>
    <property type="project" value="TreeGrafter"/>
</dbReference>
<dbReference type="GO" id="GO:0005935">
    <property type="term" value="C:cellular bud neck"/>
    <property type="evidence" value="ECO:0007669"/>
    <property type="project" value="TreeGrafter"/>
</dbReference>
<feature type="domain" description="GIT Spa2 homology (SHD)" evidence="3">
    <location>
        <begin position="89"/>
        <end position="119"/>
    </location>
</feature>
<evidence type="ECO:0000313" key="4">
    <source>
        <dbReference type="EMBL" id="CAI4047084.1"/>
    </source>
</evidence>
<proteinExistence type="predicted"/>
<protein>
    <recommendedName>
        <fullName evidence="3">GIT Spa2 homology (SHD) domain-containing protein</fullName>
    </recommendedName>
</protein>
<name>A0AA35J4U8_SACUV</name>
<evidence type="ECO:0000313" key="5">
    <source>
        <dbReference type="Proteomes" id="UP001162090"/>
    </source>
</evidence>
<dbReference type="InterPro" id="IPR039892">
    <property type="entry name" value="Spa2/Sph1"/>
</dbReference>
<dbReference type="Pfam" id="PF12205">
    <property type="entry name" value="GIT1_C"/>
    <property type="match status" value="1"/>
</dbReference>
<dbReference type="Proteomes" id="UP001162090">
    <property type="component" value="Chromosome 12"/>
</dbReference>
<dbReference type="EMBL" id="OX365923">
    <property type="protein sequence ID" value="CAI4047084.1"/>
    <property type="molecule type" value="Genomic_DNA"/>
</dbReference>
<dbReference type="PANTHER" id="PTHR21601">
    <property type="entry name" value="SPA2 PROTEIN"/>
    <property type="match status" value="1"/>
</dbReference>
<dbReference type="GO" id="GO:0000131">
    <property type="term" value="C:incipient cellular bud site"/>
    <property type="evidence" value="ECO:0007669"/>
    <property type="project" value="TreeGrafter"/>
</dbReference>
<feature type="domain" description="GIT Spa2 homology (SHD)" evidence="3">
    <location>
        <begin position="43"/>
        <end position="73"/>
    </location>
</feature>
<accession>A0AA35J4U8</accession>
<dbReference type="GO" id="GO:0043332">
    <property type="term" value="C:mating projection tip"/>
    <property type="evidence" value="ECO:0007669"/>
    <property type="project" value="TreeGrafter"/>
</dbReference>
<feature type="compositionally biased region" description="Polar residues" evidence="2">
    <location>
        <begin position="349"/>
        <end position="380"/>
    </location>
</feature>
<evidence type="ECO:0000256" key="1">
    <source>
        <dbReference type="ARBA" id="ARBA00022737"/>
    </source>
</evidence>
<gene>
    <name evidence="4" type="primary">SUVC12G3490</name>
    <name evidence="4" type="ORF">SUVC_12G3490</name>
</gene>
<evidence type="ECO:0000259" key="3">
    <source>
        <dbReference type="SMART" id="SM00555"/>
    </source>
</evidence>
<dbReference type="SMART" id="SM00555">
    <property type="entry name" value="GIT"/>
    <property type="match status" value="2"/>
</dbReference>
<organism evidence="4 5">
    <name type="scientific">Saccharomyces uvarum</name>
    <name type="common">Yeast</name>
    <name type="synonym">Saccharomyces bayanus var. uvarum</name>
    <dbReference type="NCBI Taxonomy" id="230603"/>
    <lineage>
        <taxon>Eukaryota</taxon>
        <taxon>Fungi</taxon>
        <taxon>Dikarya</taxon>
        <taxon>Ascomycota</taxon>
        <taxon>Saccharomycotina</taxon>
        <taxon>Saccharomycetes</taxon>
        <taxon>Saccharomycetales</taxon>
        <taxon>Saccharomycetaceae</taxon>
        <taxon>Saccharomyces</taxon>
    </lineage>
</organism>
<dbReference type="GO" id="GO:0036267">
    <property type="term" value="P:invasive filamentous growth"/>
    <property type="evidence" value="ECO:0007669"/>
    <property type="project" value="TreeGrafter"/>
</dbReference>
<dbReference type="AlphaFoldDB" id="A0AA35J4U8"/>
<dbReference type="GO" id="GO:0005934">
    <property type="term" value="C:cellular bud tip"/>
    <property type="evidence" value="ECO:0007669"/>
    <property type="project" value="TreeGrafter"/>
</dbReference>
<feature type="region of interest" description="Disordered" evidence="2">
    <location>
        <begin position="317"/>
        <end position="416"/>
    </location>
</feature>
<dbReference type="GO" id="GO:0007121">
    <property type="term" value="P:bipolar cellular bud site selection"/>
    <property type="evidence" value="ECO:0007669"/>
    <property type="project" value="TreeGrafter"/>
</dbReference>
<evidence type="ECO:0000256" key="2">
    <source>
        <dbReference type="SAM" id="MobiDB-lite"/>
    </source>
</evidence>
<dbReference type="GO" id="GO:0007124">
    <property type="term" value="P:pseudohyphal growth"/>
    <property type="evidence" value="ECO:0007669"/>
    <property type="project" value="TreeGrafter"/>
</dbReference>